<accession>A0A6A5V2I6</accession>
<sequence length="413" mass="45928">MAALGDIATIAHVLKRAYALYDGCRSAPEEIFLAREHIHAMALCLEGVSSDLYTNPRSFVHQTTCAAKVRQHALKVHIASCDRSLHRMESLLKKYQGFKGKHVSLWDKFRWSTQGKKEIAESKADLVVSTVTLDMFLSKESLNVLWKLESMIEALTARISMFETLLAQTAPAHTTGRATLAPGRPRGRRDSNVGRTLVVSLVLARLRKVLLSYRRKKKNARPGQGRPRPLTRTPSGFKASPARTALMHTYASNLITTPPPTYFPHPRPPSPDFPVLPTTFPRPIRRSSSLQNIQHPPTSKGEQPKDLYACYRIGIGTLAFGGKTAPQFLRHRRGQAQLAKMAQIFSEAAGYDSKGLTEGDKRVKLLLRDMNKIEGKKGGRRKWYFAAGRVVGVDGGRTGMVCVEKAVVVVVRR</sequence>
<keyword evidence="3" id="KW-1185">Reference proteome</keyword>
<feature type="compositionally biased region" description="Pro residues" evidence="1">
    <location>
        <begin position="257"/>
        <end position="274"/>
    </location>
</feature>
<protein>
    <recommendedName>
        <fullName evidence="4">Fungal N-terminal domain-containing protein</fullName>
    </recommendedName>
</protein>
<dbReference type="EMBL" id="ML976694">
    <property type="protein sequence ID" value="KAF1971315.1"/>
    <property type="molecule type" value="Genomic_DNA"/>
</dbReference>
<evidence type="ECO:0000313" key="3">
    <source>
        <dbReference type="Proteomes" id="UP000800036"/>
    </source>
</evidence>
<organism evidence="2 3">
    <name type="scientific">Bimuria novae-zelandiae CBS 107.79</name>
    <dbReference type="NCBI Taxonomy" id="1447943"/>
    <lineage>
        <taxon>Eukaryota</taxon>
        <taxon>Fungi</taxon>
        <taxon>Dikarya</taxon>
        <taxon>Ascomycota</taxon>
        <taxon>Pezizomycotina</taxon>
        <taxon>Dothideomycetes</taxon>
        <taxon>Pleosporomycetidae</taxon>
        <taxon>Pleosporales</taxon>
        <taxon>Massarineae</taxon>
        <taxon>Didymosphaeriaceae</taxon>
        <taxon>Bimuria</taxon>
    </lineage>
</organism>
<dbReference type="Proteomes" id="UP000800036">
    <property type="component" value="Unassembled WGS sequence"/>
</dbReference>
<feature type="region of interest" description="Disordered" evidence="1">
    <location>
        <begin position="257"/>
        <end position="281"/>
    </location>
</feature>
<evidence type="ECO:0000256" key="1">
    <source>
        <dbReference type="SAM" id="MobiDB-lite"/>
    </source>
</evidence>
<dbReference type="OrthoDB" id="3937014at2759"/>
<evidence type="ECO:0000313" key="2">
    <source>
        <dbReference type="EMBL" id="KAF1971315.1"/>
    </source>
</evidence>
<gene>
    <name evidence="2" type="ORF">BU23DRAFT_570088</name>
</gene>
<proteinExistence type="predicted"/>
<reference evidence="2" key="1">
    <citation type="journal article" date="2020" name="Stud. Mycol.">
        <title>101 Dothideomycetes genomes: a test case for predicting lifestyles and emergence of pathogens.</title>
        <authorList>
            <person name="Haridas S."/>
            <person name="Albert R."/>
            <person name="Binder M."/>
            <person name="Bloem J."/>
            <person name="Labutti K."/>
            <person name="Salamov A."/>
            <person name="Andreopoulos B."/>
            <person name="Baker S."/>
            <person name="Barry K."/>
            <person name="Bills G."/>
            <person name="Bluhm B."/>
            <person name="Cannon C."/>
            <person name="Castanera R."/>
            <person name="Culley D."/>
            <person name="Daum C."/>
            <person name="Ezra D."/>
            <person name="Gonzalez J."/>
            <person name="Henrissat B."/>
            <person name="Kuo A."/>
            <person name="Liang C."/>
            <person name="Lipzen A."/>
            <person name="Lutzoni F."/>
            <person name="Magnuson J."/>
            <person name="Mondo S."/>
            <person name="Nolan M."/>
            <person name="Ohm R."/>
            <person name="Pangilinan J."/>
            <person name="Park H.-J."/>
            <person name="Ramirez L."/>
            <person name="Alfaro M."/>
            <person name="Sun H."/>
            <person name="Tritt A."/>
            <person name="Yoshinaga Y."/>
            <person name="Zwiers L.-H."/>
            <person name="Turgeon B."/>
            <person name="Goodwin S."/>
            <person name="Spatafora J."/>
            <person name="Crous P."/>
            <person name="Grigoriev I."/>
        </authorList>
    </citation>
    <scope>NUCLEOTIDE SEQUENCE</scope>
    <source>
        <strain evidence="2">CBS 107.79</strain>
    </source>
</reference>
<name>A0A6A5V2I6_9PLEO</name>
<evidence type="ECO:0008006" key="4">
    <source>
        <dbReference type="Google" id="ProtNLM"/>
    </source>
</evidence>
<feature type="region of interest" description="Disordered" evidence="1">
    <location>
        <begin position="214"/>
        <end position="238"/>
    </location>
</feature>
<dbReference type="AlphaFoldDB" id="A0A6A5V2I6"/>